<gene>
    <name evidence="6" type="ORF">NCTC13163_02974</name>
</gene>
<keyword evidence="2" id="KW-0812">Transmembrane</keyword>
<dbReference type="Pfam" id="PF05128">
    <property type="entry name" value="DUF697"/>
    <property type="match status" value="1"/>
</dbReference>
<feature type="domain" description="G" evidence="5">
    <location>
        <begin position="30"/>
        <end position="139"/>
    </location>
</feature>
<dbReference type="InterPro" id="IPR021147">
    <property type="entry name" value="DUF697"/>
</dbReference>
<proteinExistence type="predicted"/>
<protein>
    <submittedName>
        <fullName evidence="6">Uncharacterized protein/domain associated with GTPases</fullName>
    </submittedName>
</protein>
<accession>A0A377FYG4</accession>
<comment type="subcellular location">
    <subcellularLocation>
        <location evidence="1">Membrane</location>
        <topology evidence="1">Multi-pass membrane protein</topology>
    </subcellularLocation>
</comment>
<dbReference type="InterPro" id="IPR027417">
    <property type="entry name" value="P-loop_NTPase"/>
</dbReference>
<dbReference type="RefSeq" id="WP_029333919.1">
    <property type="nucleotide sequence ID" value="NZ_UGGP01000001.1"/>
</dbReference>
<sequence length="380" mass="41854">MEKNIPFNLDTYDLKEELDRLRGQVKKPNILIAGATGSGKSSVVNHVFGRDLTKVAAGEPVTRGIHQFMSDDVAIVLYDSEGYEIGSARQEAYADEVIGFVERAQSKGAAEQIHLVWYAINASMKRVTPLDRALIKRLNAVTAVAVLFTQIDQVDVDELTALREELTDIVPDEAVFQLSVAEELLHDEELRAHLDWERLVTWSVDQLDQSLQEGLLMEIHAESEAMLKLKRKKANRIISGYVASAGTAAAVPLPFADAIALTPIQVTMSVHLFRYWGVKANDDMLKTLIGSTIIPQIGRALSKTILLNVMKFFPGANAAASVINATVASGITWAIGLAINEIAFRNAMDSSKTIEQLLNSDFGSLFEQFMEQNPVTKKKD</sequence>
<dbReference type="Proteomes" id="UP000254060">
    <property type="component" value="Unassembled WGS sequence"/>
</dbReference>
<dbReference type="InterPro" id="IPR006073">
    <property type="entry name" value="GTP-bd"/>
</dbReference>
<dbReference type="SUPFAM" id="SSF52540">
    <property type="entry name" value="P-loop containing nucleoside triphosphate hydrolases"/>
    <property type="match status" value="1"/>
</dbReference>
<evidence type="ECO:0000256" key="1">
    <source>
        <dbReference type="ARBA" id="ARBA00004141"/>
    </source>
</evidence>
<dbReference type="AlphaFoldDB" id="A0A377FYG4"/>
<evidence type="ECO:0000256" key="4">
    <source>
        <dbReference type="ARBA" id="ARBA00023136"/>
    </source>
</evidence>
<dbReference type="Gene3D" id="3.40.50.300">
    <property type="entry name" value="P-loop containing nucleotide triphosphate hydrolases"/>
    <property type="match status" value="1"/>
</dbReference>
<evidence type="ECO:0000313" key="6">
    <source>
        <dbReference type="EMBL" id="STO09536.1"/>
    </source>
</evidence>
<evidence type="ECO:0000256" key="3">
    <source>
        <dbReference type="ARBA" id="ARBA00022989"/>
    </source>
</evidence>
<dbReference type="Pfam" id="PF01926">
    <property type="entry name" value="MMR_HSR1"/>
    <property type="match status" value="1"/>
</dbReference>
<evidence type="ECO:0000313" key="7">
    <source>
        <dbReference type="Proteomes" id="UP000254060"/>
    </source>
</evidence>
<evidence type="ECO:0000259" key="5">
    <source>
        <dbReference type="Pfam" id="PF01926"/>
    </source>
</evidence>
<organism evidence="6 7">
    <name type="scientific">Exiguobacterium aurantiacum</name>
    <dbReference type="NCBI Taxonomy" id="33987"/>
    <lineage>
        <taxon>Bacteria</taxon>
        <taxon>Bacillati</taxon>
        <taxon>Bacillota</taxon>
        <taxon>Bacilli</taxon>
        <taxon>Bacillales</taxon>
        <taxon>Bacillales Family XII. Incertae Sedis</taxon>
        <taxon>Exiguobacterium</taxon>
    </lineage>
</organism>
<evidence type="ECO:0000256" key="2">
    <source>
        <dbReference type="ARBA" id="ARBA00022692"/>
    </source>
</evidence>
<dbReference type="GO" id="GO:0016020">
    <property type="term" value="C:membrane"/>
    <property type="evidence" value="ECO:0007669"/>
    <property type="project" value="UniProtKB-SubCell"/>
</dbReference>
<name>A0A377FYG4_9BACL</name>
<keyword evidence="3" id="KW-1133">Transmembrane helix</keyword>
<dbReference type="EMBL" id="UGGP01000001">
    <property type="protein sequence ID" value="STO09536.1"/>
    <property type="molecule type" value="Genomic_DNA"/>
</dbReference>
<reference evidence="6 7" key="1">
    <citation type="submission" date="2018-06" db="EMBL/GenBank/DDBJ databases">
        <authorList>
            <consortium name="Pathogen Informatics"/>
            <person name="Doyle S."/>
        </authorList>
    </citation>
    <scope>NUCLEOTIDE SEQUENCE [LARGE SCALE GENOMIC DNA]</scope>
    <source>
        <strain evidence="6 7">NCTC13163</strain>
    </source>
</reference>
<dbReference type="OrthoDB" id="9255830at2"/>
<keyword evidence="4" id="KW-0472">Membrane</keyword>
<dbReference type="STRING" id="1397694.GCA_000702585_00396"/>
<dbReference type="GO" id="GO:0005525">
    <property type="term" value="F:GTP binding"/>
    <property type="evidence" value="ECO:0007669"/>
    <property type="project" value="InterPro"/>
</dbReference>